<evidence type="ECO:0000256" key="4">
    <source>
        <dbReference type="ARBA" id="ARBA00022692"/>
    </source>
</evidence>
<dbReference type="GO" id="GO:0007165">
    <property type="term" value="P:signal transduction"/>
    <property type="evidence" value="ECO:0007669"/>
    <property type="project" value="UniProtKB-KW"/>
</dbReference>
<evidence type="ECO:0000256" key="1">
    <source>
        <dbReference type="ARBA" id="ARBA00004141"/>
    </source>
</evidence>
<evidence type="ECO:0000256" key="6">
    <source>
        <dbReference type="ARBA" id="ARBA00022737"/>
    </source>
</evidence>
<evidence type="ECO:0000256" key="5">
    <source>
        <dbReference type="ARBA" id="ARBA00022725"/>
    </source>
</evidence>
<feature type="repeat" description="TPR" evidence="13">
    <location>
        <begin position="686"/>
        <end position="719"/>
    </location>
</feature>
<dbReference type="PROSITE" id="PS50059">
    <property type="entry name" value="FKBP_PPIASE"/>
    <property type="match status" value="1"/>
</dbReference>
<dbReference type="Gene3D" id="3.10.50.40">
    <property type="match status" value="1"/>
</dbReference>
<name>A0A195FUM2_9HYME</name>
<dbReference type="Gene3D" id="1.25.40.10">
    <property type="entry name" value="Tetratricopeptide repeat domain"/>
    <property type="match status" value="1"/>
</dbReference>
<evidence type="ECO:0000256" key="8">
    <source>
        <dbReference type="ARBA" id="ARBA00022989"/>
    </source>
</evidence>
<feature type="transmembrane region" description="Helical" evidence="14">
    <location>
        <begin position="405"/>
        <end position="429"/>
    </location>
</feature>
<keyword evidence="12 16" id="KW-0413">Isomerase</keyword>
<keyword evidence="6" id="KW-0677">Repeat</keyword>
<feature type="transmembrane region" description="Helical" evidence="14">
    <location>
        <begin position="273"/>
        <end position="292"/>
    </location>
</feature>
<dbReference type="GO" id="GO:0051879">
    <property type="term" value="F:Hsp90 protein binding"/>
    <property type="evidence" value="ECO:0007669"/>
    <property type="project" value="TreeGrafter"/>
</dbReference>
<keyword evidence="3" id="KW-0716">Sensory transduction</keyword>
<dbReference type="SMART" id="SM00028">
    <property type="entry name" value="TPR"/>
    <property type="match status" value="2"/>
</dbReference>
<feature type="domain" description="PPIase FKBP-type" evidence="15">
    <location>
        <begin position="491"/>
        <end position="581"/>
    </location>
</feature>
<dbReference type="EMBL" id="KQ981276">
    <property type="protein sequence ID" value="KYN43579.1"/>
    <property type="molecule type" value="Genomic_DNA"/>
</dbReference>
<dbReference type="InterPro" id="IPR011990">
    <property type="entry name" value="TPR-like_helical_dom_sf"/>
</dbReference>
<dbReference type="PANTHER" id="PTHR46674">
    <property type="entry name" value="INACTIVE PEPTIDYL-PROLYL CIS-TRANS ISOMERASE FKBP6"/>
    <property type="match status" value="1"/>
</dbReference>
<feature type="transmembrane region" description="Helical" evidence="14">
    <location>
        <begin position="207"/>
        <end position="224"/>
    </location>
</feature>
<dbReference type="InterPro" id="IPR042282">
    <property type="entry name" value="FKBP6/shu"/>
</dbReference>
<evidence type="ECO:0000256" key="11">
    <source>
        <dbReference type="ARBA" id="ARBA00023224"/>
    </source>
</evidence>
<dbReference type="GO" id="GO:0005549">
    <property type="term" value="F:odorant binding"/>
    <property type="evidence" value="ECO:0007669"/>
    <property type="project" value="InterPro"/>
</dbReference>
<reference evidence="16 17" key="1">
    <citation type="submission" date="2016-03" db="EMBL/GenBank/DDBJ databases">
        <title>Trachymyrmex septentrionalis WGS genome.</title>
        <authorList>
            <person name="Nygaard S."/>
            <person name="Hu H."/>
            <person name="Boomsma J."/>
            <person name="Zhang G."/>
        </authorList>
    </citation>
    <scope>NUCLEOTIDE SEQUENCE [LARGE SCALE GENOMIC DNA]</scope>
    <source>
        <strain evidence="16">Tsep2-gDNA-1</strain>
        <tissue evidence="16">Whole body</tissue>
    </source>
</reference>
<dbReference type="Pfam" id="PF00254">
    <property type="entry name" value="FKBP_C"/>
    <property type="match status" value="1"/>
</dbReference>
<keyword evidence="4 14" id="KW-0812">Transmembrane</keyword>
<keyword evidence="17" id="KW-1185">Reference proteome</keyword>
<evidence type="ECO:0000256" key="2">
    <source>
        <dbReference type="ARBA" id="ARBA00009648"/>
    </source>
</evidence>
<feature type="transmembrane region" description="Helical" evidence="14">
    <location>
        <begin position="845"/>
        <end position="870"/>
    </location>
</feature>
<keyword evidence="9 14" id="KW-0472">Membrane</keyword>
<evidence type="ECO:0000256" key="3">
    <source>
        <dbReference type="ARBA" id="ARBA00022606"/>
    </source>
</evidence>
<dbReference type="InterPro" id="IPR001179">
    <property type="entry name" value="PPIase_FKBP_dom"/>
</dbReference>
<dbReference type="GO" id="GO:0007283">
    <property type="term" value="P:spermatogenesis"/>
    <property type="evidence" value="ECO:0007669"/>
    <property type="project" value="TreeGrafter"/>
</dbReference>
<dbReference type="GO" id="GO:0034587">
    <property type="term" value="P:piRNA processing"/>
    <property type="evidence" value="ECO:0007669"/>
    <property type="project" value="TreeGrafter"/>
</dbReference>
<comment type="catalytic activity">
    <reaction evidence="12">
        <text>[protein]-peptidylproline (omega=180) = [protein]-peptidylproline (omega=0)</text>
        <dbReference type="Rhea" id="RHEA:16237"/>
        <dbReference type="Rhea" id="RHEA-COMP:10747"/>
        <dbReference type="Rhea" id="RHEA-COMP:10748"/>
        <dbReference type="ChEBI" id="CHEBI:83833"/>
        <dbReference type="ChEBI" id="CHEBI:83834"/>
        <dbReference type="EC" id="5.2.1.8"/>
    </reaction>
</comment>
<evidence type="ECO:0000259" key="15">
    <source>
        <dbReference type="PROSITE" id="PS50059"/>
    </source>
</evidence>
<dbReference type="SUPFAM" id="SSF54534">
    <property type="entry name" value="FKBP-like"/>
    <property type="match status" value="1"/>
</dbReference>
<keyword evidence="8 14" id="KW-1133">Transmembrane helix</keyword>
<dbReference type="GO" id="GO:0016020">
    <property type="term" value="C:membrane"/>
    <property type="evidence" value="ECO:0007669"/>
    <property type="project" value="UniProtKB-SubCell"/>
</dbReference>
<dbReference type="Pfam" id="PF02949">
    <property type="entry name" value="7tm_6"/>
    <property type="match status" value="1"/>
</dbReference>
<feature type="transmembrane region" description="Helical" evidence="14">
    <location>
        <begin position="83"/>
        <end position="105"/>
    </location>
</feature>
<dbReference type="Proteomes" id="UP000078541">
    <property type="component" value="Unassembled WGS sequence"/>
</dbReference>
<gene>
    <name evidence="16" type="ORF">ALC56_01840</name>
</gene>
<dbReference type="AlphaFoldDB" id="A0A195FUM2"/>
<dbReference type="InterPro" id="IPR046357">
    <property type="entry name" value="PPIase_dom_sf"/>
</dbReference>
<dbReference type="PROSITE" id="PS50293">
    <property type="entry name" value="TPR_REGION"/>
    <property type="match status" value="1"/>
</dbReference>
<evidence type="ECO:0000313" key="17">
    <source>
        <dbReference type="Proteomes" id="UP000078541"/>
    </source>
</evidence>
<feature type="transmembrane region" description="Helical" evidence="14">
    <location>
        <begin position="449"/>
        <end position="472"/>
    </location>
</feature>
<dbReference type="InterPro" id="IPR019734">
    <property type="entry name" value="TPR_rpt"/>
</dbReference>
<feature type="transmembrane region" description="Helical" evidence="14">
    <location>
        <begin position="882"/>
        <end position="900"/>
    </location>
</feature>
<dbReference type="EC" id="5.2.1.8" evidence="12"/>
<keyword evidence="7 13" id="KW-0802">TPR repeat</keyword>
<evidence type="ECO:0000256" key="12">
    <source>
        <dbReference type="PROSITE-ProRule" id="PRU00277"/>
    </source>
</evidence>
<dbReference type="GO" id="GO:0004984">
    <property type="term" value="F:olfactory receptor activity"/>
    <property type="evidence" value="ECO:0007669"/>
    <property type="project" value="InterPro"/>
</dbReference>
<keyword evidence="12" id="KW-0697">Rotamase</keyword>
<dbReference type="InterPro" id="IPR004117">
    <property type="entry name" value="7tm6_olfct_rcpt"/>
</dbReference>
<feature type="transmembrane region" description="Helical" evidence="14">
    <location>
        <begin position="333"/>
        <end position="357"/>
    </location>
</feature>
<feature type="transmembrane region" description="Helical" evidence="14">
    <location>
        <begin position="29"/>
        <end position="53"/>
    </location>
</feature>
<accession>A0A195FUM2</accession>
<keyword evidence="5" id="KW-0552">Olfaction</keyword>
<dbReference type="SUPFAM" id="SSF48452">
    <property type="entry name" value="TPR-like"/>
    <property type="match status" value="1"/>
</dbReference>
<evidence type="ECO:0000256" key="14">
    <source>
        <dbReference type="SAM" id="Phobius"/>
    </source>
</evidence>
<evidence type="ECO:0000256" key="10">
    <source>
        <dbReference type="ARBA" id="ARBA00023170"/>
    </source>
</evidence>
<dbReference type="STRING" id="34720.A0A195FUM2"/>
<proteinExistence type="inferred from homology"/>
<evidence type="ECO:0000313" key="16">
    <source>
        <dbReference type="EMBL" id="KYN43579.1"/>
    </source>
</evidence>
<evidence type="ECO:0000256" key="7">
    <source>
        <dbReference type="ARBA" id="ARBA00022803"/>
    </source>
</evidence>
<keyword evidence="11" id="KW-0807">Transducer</keyword>
<sequence>MQEYCLSPKSDEETKIQNLHAQHGRKLGYAYTGFILGHSVLYLLATLLSRVLYVESQVTDKTSNNVQRGLPFRINSMIDLDTYYVPIFIHCSICEFMYMFLLVVIDVLYLTVVEYCCGLFAALRYRLETALVFENERLTIMFTKDKSYANIVYSIRRHTEVLQFIAIVESIYSLPLFIQIALTVLLLSLLGYQIINNMENISGGINSYIYLNGLLLNVLFENWQGQKIVDSSEKVFESAYNTKWYNMPVAVRKLLIMIMMRSEKPSALKLGKIIVLSYVTFNAVSVMIILYSPKGLEMDTSNDIFQSRLYRINRMLLLLLGQWPFQKNRYRRIIFLIISLIGGMYAFGSLFPFLAIIPKIIGKNVTSEYSTRPVGFPYHVEYYIDLEKYYYPILIHNYLATAIRLTILVATDTFVTVLVQHCCVLFSVVSYRGEWYESSPKSRKLLNMIMLRSISPCTLTVGKIMILSFPSFSAVMKYIQEKGVGKIIPHNARAIIHYVGFSESRDEPFDSTHCIGKPISLRLGKSCIIPGLEIGIRSMQKNETAIFLIHPDYAYKTVVSCSVRIPPNEEVIFVVTLVDYIDDGCAQTNQDLTEEKKFIKYVLEPAKHKFIIAKDYFNKFNYKLAIQEYTKIIDCLESVKLKDNLQQEVKNKFLSQAYTNIGLCYNMENMPTKALLALRKVTKPTAKTYYQYGITWLKFGEYNEAMKKFLKAQALEPHDNTIKKAIQTTRVTRCEYLKIEIRLRENCFRFMDEEEMKVTEFRKAAHDLCEKLINSDAVRQYLPEGFSKQEYEIIREEAAILGLNIVTSRYRNRYGEFFQDSHYNIIRLLLSISGLWPFHTQNRRYAIYFAMMLILGSGLIFQILGVIEIWHDPFELLDTVPSLFFAVVIISKTFCTIHALPQIKKLLIKMHEYCLSPKSDEEEKIQNSHALYGKKLGYAYTGD</sequence>
<keyword evidence="10" id="KW-0675">Receptor</keyword>
<evidence type="ECO:0000256" key="13">
    <source>
        <dbReference type="PROSITE-ProRule" id="PRU00339"/>
    </source>
</evidence>
<dbReference type="PROSITE" id="PS50005">
    <property type="entry name" value="TPR"/>
    <property type="match status" value="1"/>
</dbReference>
<dbReference type="PANTHER" id="PTHR46674:SF1">
    <property type="entry name" value="INACTIVE PEPTIDYL-PROLYL CIS-TRANS ISOMERASE FKBP6"/>
    <property type="match status" value="1"/>
</dbReference>
<comment type="similarity">
    <text evidence="2">Belongs to the FKBP6 family.</text>
</comment>
<evidence type="ECO:0000256" key="9">
    <source>
        <dbReference type="ARBA" id="ARBA00023136"/>
    </source>
</evidence>
<organism evidence="16 17">
    <name type="scientific">Trachymyrmex septentrionalis</name>
    <dbReference type="NCBI Taxonomy" id="34720"/>
    <lineage>
        <taxon>Eukaryota</taxon>
        <taxon>Metazoa</taxon>
        <taxon>Ecdysozoa</taxon>
        <taxon>Arthropoda</taxon>
        <taxon>Hexapoda</taxon>
        <taxon>Insecta</taxon>
        <taxon>Pterygota</taxon>
        <taxon>Neoptera</taxon>
        <taxon>Endopterygota</taxon>
        <taxon>Hymenoptera</taxon>
        <taxon>Apocrita</taxon>
        <taxon>Aculeata</taxon>
        <taxon>Formicoidea</taxon>
        <taxon>Formicidae</taxon>
        <taxon>Myrmicinae</taxon>
        <taxon>Trachymyrmex</taxon>
    </lineage>
</organism>
<dbReference type="GO" id="GO:0003755">
    <property type="term" value="F:peptidyl-prolyl cis-trans isomerase activity"/>
    <property type="evidence" value="ECO:0007669"/>
    <property type="project" value="UniProtKB-KW"/>
</dbReference>
<protein>
    <recommendedName>
        <fullName evidence="12">peptidylprolyl isomerase</fullName>
        <ecNumber evidence="12">5.2.1.8</ecNumber>
    </recommendedName>
</protein>
<dbReference type="GO" id="GO:0005737">
    <property type="term" value="C:cytoplasm"/>
    <property type="evidence" value="ECO:0007669"/>
    <property type="project" value="TreeGrafter"/>
</dbReference>
<comment type="subcellular location">
    <subcellularLocation>
        <location evidence="1">Membrane</location>
        <topology evidence="1">Multi-pass membrane protein</topology>
    </subcellularLocation>
</comment>